<evidence type="ECO:0000259" key="15">
    <source>
        <dbReference type="Pfam" id="PF02773"/>
    </source>
</evidence>
<evidence type="ECO:0000313" key="16">
    <source>
        <dbReference type="EMBL" id="ELA46867.1"/>
    </source>
</evidence>
<dbReference type="InParanoid" id="L2GU60"/>
<evidence type="ECO:0000256" key="5">
    <source>
        <dbReference type="ARBA" id="ARBA00012828"/>
    </source>
</evidence>
<dbReference type="Pfam" id="PF02772">
    <property type="entry name" value="S-AdoMet_synt_M"/>
    <property type="match status" value="1"/>
</dbReference>
<keyword evidence="17" id="KW-1185">Reference proteome</keyword>
<dbReference type="GO" id="GO:0006556">
    <property type="term" value="P:S-adenosylmethionine biosynthetic process"/>
    <property type="evidence" value="ECO:0007669"/>
    <property type="project" value="UniProtKB-UniPathway"/>
</dbReference>
<evidence type="ECO:0000256" key="3">
    <source>
        <dbReference type="ARBA" id="ARBA00005224"/>
    </source>
</evidence>
<comment type="cofactor">
    <cofactor evidence="2">
        <name>K(+)</name>
        <dbReference type="ChEBI" id="CHEBI:29103"/>
    </cofactor>
</comment>
<protein>
    <recommendedName>
        <fullName evidence="5">methionine adenosyltransferase</fullName>
        <ecNumber evidence="5">2.5.1.6</ecNumber>
    </recommendedName>
</protein>
<feature type="domain" description="S-adenosylmethionine synthetase central" evidence="14">
    <location>
        <begin position="125"/>
        <end position="265"/>
    </location>
</feature>
<comment type="pathway">
    <text evidence="3">Amino-acid biosynthesis; S-adenosyl-L-methionine biosynthesis; S-adenosyl-L-methionine from L-methionine: step 1/1.</text>
</comment>
<dbReference type="EC" id="2.5.1.6" evidence="5"/>
<keyword evidence="10" id="KW-0067">ATP-binding</keyword>
<dbReference type="Proteomes" id="UP000011081">
    <property type="component" value="Unassembled WGS sequence"/>
</dbReference>
<keyword evidence="11" id="KW-0460">Magnesium</keyword>
<dbReference type="PIRSF" id="PIRSF000497">
    <property type="entry name" value="MAT"/>
    <property type="match status" value="1"/>
</dbReference>
<dbReference type="PANTHER" id="PTHR11964">
    <property type="entry name" value="S-ADENOSYLMETHIONINE SYNTHETASE"/>
    <property type="match status" value="1"/>
</dbReference>
<feature type="domain" description="S-adenosylmethionine synthetase N-terminal" evidence="13">
    <location>
        <begin position="6"/>
        <end position="103"/>
    </location>
</feature>
<dbReference type="InterPro" id="IPR022630">
    <property type="entry name" value="S-AdoMet_synt_C"/>
</dbReference>
<dbReference type="GO" id="GO:0046872">
    <property type="term" value="F:metal ion binding"/>
    <property type="evidence" value="ECO:0007669"/>
    <property type="project" value="UniProtKB-KW"/>
</dbReference>
<dbReference type="RefSeq" id="XP_008074657.1">
    <property type="nucleotide sequence ID" value="XM_008076466.1"/>
</dbReference>
<sequence length="410" mass="45246">MSSYPKFLYTSESVGKGHPDKLCDQIADRILDTYLSKDPSAKVAVECIVTQNMVCVFGEVNSGAKINTKACVVDVIREAGYDNASTGMDYRTALVIENIAAQSDDIRSAVEKTELNGSLLDSYDKIGAGDQGIMFGYATNETEERIPLTLLLANRIVEEIENLRKTYEFIKSDCKSQVTIEYENRNNELVPLRIDNVVLSVQHDVDLQRWTDVMSGCVYDTSECSSGTEQPFELFRKFLHKKICAILPEDLARSTKYHILPSGKFVIGGPKGDSGLTGRKTIVDTYGGFGLHGGGSFSGKDWTKVDRSGAYAARWIAKSLVDNNICKRALVQISYAIGMVSPVSCYVDTYGTGVIDNEKIIEIINGNFDLRPKAICAALGLDKPIYSGLSVYGHFGKKGYKWEESKDLKF</sequence>
<dbReference type="PROSITE" id="PS00377">
    <property type="entry name" value="ADOMET_SYNTHASE_2"/>
    <property type="match status" value="1"/>
</dbReference>
<evidence type="ECO:0000256" key="2">
    <source>
        <dbReference type="ARBA" id="ARBA00001958"/>
    </source>
</evidence>
<evidence type="ECO:0000256" key="4">
    <source>
        <dbReference type="ARBA" id="ARBA00009685"/>
    </source>
</evidence>
<dbReference type="InterPro" id="IPR022631">
    <property type="entry name" value="ADOMET_SYNTHASE_CS"/>
</dbReference>
<dbReference type="InterPro" id="IPR022629">
    <property type="entry name" value="S-AdoMet_synt_central"/>
</dbReference>
<evidence type="ECO:0000256" key="10">
    <source>
        <dbReference type="ARBA" id="ARBA00022840"/>
    </source>
</evidence>
<organism evidence="16 17">
    <name type="scientific">Vavraia culicis (isolate floridensis)</name>
    <name type="common">Microsporidian parasite</name>
    <dbReference type="NCBI Taxonomy" id="948595"/>
    <lineage>
        <taxon>Eukaryota</taxon>
        <taxon>Fungi</taxon>
        <taxon>Fungi incertae sedis</taxon>
        <taxon>Microsporidia</taxon>
        <taxon>Pleistophoridae</taxon>
        <taxon>Vavraia</taxon>
    </lineage>
</organism>
<evidence type="ECO:0000256" key="9">
    <source>
        <dbReference type="ARBA" id="ARBA00022741"/>
    </source>
</evidence>
<keyword evidence="6" id="KW-0554">One-carbon metabolism</keyword>
<reference evidence="17" key="1">
    <citation type="submission" date="2011-03" db="EMBL/GenBank/DDBJ databases">
        <title>The genome sequence of Vavraia culicis strain floridensis.</title>
        <authorList>
            <consortium name="The Broad Institute Genome Sequencing Platform"/>
            <person name="Cuomo C."/>
            <person name="Becnel J."/>
            <person name="Sanscrainte N."/>
            <person name="Young S.K."/>
            <person name="Zeng Q."/>
            <person name="Gargeya S."/>
            <person name="Fitzgerald M."/>
            <person name="Haas B."/>
            <person name="Abouelleil A."/>
            <person name="Alvarado L."/>
            <person name="Arachchi H.M."/>
            <person name="Berlin A."/>
            <person name="Chapman S.B."/>
            <person name="Gearin G."/>
            <person name="Goldberg J."/>
            <person name="Griggs A."/>
            <person name="Gujja S."/>
            <person name="Hansen M."/>
            <person name="Heiman D."/>
            <person name="Howarth C."/>
            <person name="Larimer J."/>
            <person name="Lui A."/>
            <person name="MacDonald P.J.P."/>
            <person name="McCowen C."/>
            <person name="Montmayeur A."/>
            <person name="Murphy C."/>
            <person name="Neiman D."/>
            <person name="Pearson M."/>
            <person name="Priest M."/>
            <person name="Roberts A."/>
            <person name="Saif S."/>
            <person name="Shea T."/>
            <person name="Sisk P."/>
            <person name="Stolte C."/>
            <person name="Sykes S."/>
            <person name="Wortman J."/>
            <person name="Nusbaum C."/>
            <person name="Birren B."/>
        </authorList>
    </citation>
    <scope>NUCLEOTIDE SEQUENCE [LARGE SCALE GENOMIC DNA]</scope>
    <source>
        <strain evidence="17">floridensis</strain>
    </source>
</reference>
<dbReference type="PROSITE" id="PS00376">
    <property type="entry name" value="ADOMET_SYNTHASE_1"/>
    <property type="match status" value="1"/>
</dbReference>
<dbReference type="CDD" id="cd18079">
    <property type="entry name" value="S-AdoMet_synt"/>
    <property type="match status" value="1"/>
</dbReference>
<dbReference type="STRING" id="948595.L2GU60"/>
<comment type="similarity">
    <text evidence="4">Belongs to the AdoMet synthase family.</text>
</comment>
<evidence type="ECO:0000313" key="17">
    <source>
        <dbReference type="Proteomes" id="UP000011081"/>
    </source>
</evidence>
<comment type="cofactor">
    <cofactor evidence="1">
        <name>Mg(2+)</name>
        <dbReference type="ChEBI" id="CHEBI:18420"/>
    </cofactor>
</comment>
<evidence type="ECO:0000256" key="1">
    <source>
        <dbReference type="ARBA" id="ARBA00001946"/>
    </source>
</evidence>
<dbReference type="Pfam" id="PF02773">
    <property type="entry name" value="S-AdoMet_synt_C"/>
    <property type="match status" value="1"/>
</dbReference>
<dbReference type="EMBL" id="GL877430">
    <property type="protein sequence ID" value="ELA46867.1"/>
    <property type="molecule type" value="Genomic_DNA"/>
</dbReference>
<dbReference type="InterPro" id="IPR022636">
    <property type="entry name" value="S-AdoMet_synthetase_sfam"/>
</dbReference>
<keyword evidence="8" id="KW-0479">Metal-binding</keyword>
<evidence type="ECO:0000256" key="8">
    <source>
        <dbReference type="ARBA" id="ARBA00022723"/>
    </source>
</evidence>
<dbReference type="GO" id="GO:0006730">
    <property type="term" value="P:one-carbon metabolic process"/>
    <property type="evidence" value="ECO:0007669"/>
    <property type="project" value="UniProtKB-KW"/>
</dbReference>
<dbReference type="VEuPathDB" id="MicrosporidiaDB:VCUG_01641"/>
<dbReference type="InterPro" id="IPR002133">
    <property type="entry name" value="S-AdoMet_synthetase"/>
</dbReference>
<evidence type="ECO:0000259" key="13">
    <source>
        <dbReference type="Pfam" id="PF00438"/>
    </source>
</evidence>
<evidence type="ECO:0000256" key="11">
    <source>
        <dbReference type="ARBA" id="ARBA00022842"/>
    </source>
</evidence>
<accession>L2GU60</accession>
<dbReference type="SUPFAM" id="SSF55973">
    <property type="entry name" value="S-adenosylmethionine synthetase"/>
    <property type="match status" value="3"/>
</dbReference>
<proteinExistence type="inferred from homology"/>
<dbReference type="Gene3D" id="3.30.300.10">
    <property type="match status" value="3"/>
</dbReference>
<dbReference type="OMA" id="ASYMARY"/>
<dbReference type="HOGENOM" id="CLU_041802_1_1_1"/>
<dbReference type="GeneID" id="19879515"/>
<dbReference type="AlphaFoldDB" id="L2GU60"/>
<dbReference type="OrthoDB" id="5852090at2759"/>
<dbReference type="UniPathway" id="UPA00315">
    <property type="reaction ID" value="UER00080"/>
</dbReference>
<name>L2GU60_VAVCU</name>
<dbReference type="FunCoup" id="L2GU60">
    <property type="interactions" value="127"/>
</dbReference>
<evidence type="ECO:0000256" key="7">
    <source>
        <dbReference type="ARBA" id="ARBA00022679"/>
    </source>
</evidence>
<keyword evidence="7 16" id="KW-0808">Transferase</keyword>
<dbReference type="GO" id="GO:0004478">
    <property type="term" value="F:methionine adenosyltransferase activity"/>
    <property type="evidence" value="ECO:0007669"/>
    <property type="project" value="UniProtKB-EC"/>
</dbReference>
<evidence type="ECO:0000259" key="14">
    <source>
        <dbReference type="Pfam" id="PF02772"/>
    </source>
</evidence>
<gene>
    <name evidence="16" type="ORF">VCUG_01641</name>
</gene>
<keyword evidence="12" id="KW-0630">Potassium</keyword>
<keyword evidence="9" id="KW-0547">Nucleotide-binding</keyword>
<dbReference type="Pfam" id="PF00438">
    <property type="entry name" value="S-AdoMet_synt_N"/>
    <property type="match status" value="1"/>
</dbReference>
<evidence type="ECO:0000256" key="6">
    <source>
        <dbReference type="ARBA" id="ARBA00022563"/>
    </source>
</evidence>
<feature type="domain" description="S-adenosylmethionine synthetase C-terminal" evidence="15">
    <location>
        <begin position="267"/>
        <end position="403"/>
    </location>
</feature>
<dbReference type="GO" id="GO:0006555">
    <property type="term" value="P:methionine metabolic process"/>
    <property type="evidence" value="ECO:0007669"/>
    <property type="project" value="EnsemblFungi"/>
</dbReference>
<evidence type="ECO:0000256" key="12">
    <source>
        <dbReference type="ARBA" id="ARBA00022958"/>
    </source>
</evidence>
<dbReference type="GO" id="GO:0005524">
    <property type="term" value="F:ATP binding"/>
    <property type="evidence" value="ECO:0007669"/>
    <property type="project" value="UniProtKB-KW"/>
</dbReference>
<dbReference type="InterPro" id="IPR022628">
    <property type="entry name" value="S-AdoMet_synt_N"/>
</dbReference>